<accession>A0ABX4UQC4</accession>
<dbReference type="Gene3D" id="1.10.520.40">
    <property type="entry name" value="CRISPR-associated protein Cse2"/>
    <property type="match status" value="1"/>
</dbReference>
<gene>
    <name evidence="1" type="primary">casB</name>
    <name evidence="1" type="ORF">CJ240_01645</name>
</gene>
<evidence type="ECO:0000313" key="1">
    <source>
        <dbReference type="EMBL" id="PMB90465.1"/>
    </source>
</evidence>
<sequence>MSDIAQKDETNKSHYSELGWLVLKRVESLQQGYLNDSPSARADLAELRKASQDLYVFPPSVWHLVDCPDAGGNLSLDLLTAKEQAIRGALWLYARHQRGRTIPMHQRGVNLGEAVSRLAGLEGIDNEKAVRRHFDAAVMSTTFSGFFNHLKGLIGQLGSTRAAIAVDYGLLAQDLYHFAIPGGRQKVTLSWARGYARHKNKKSETNSQTK</sequence>
<dbReference type="InterPro" id="IPR013382">
    <property type="entry name" value="CRISPR-assoc_prot_Cse2"/>
</dbReference>
<protein>
    <submittedName>
        <fullName evidence="1">Type I-E CRISPR-associated protein Cse2/CasB</fullName>
    </submittedName>
</protein>
<dbReference type="InterPro" id="IPR038287">
    <property type="entry name" value="Cse2_sf"/>
</dbReference>
<dbReference type="Proteomes" id="UP000243201">
    <property type="component" value="Unassembled WGS sequence"/>
</dbReference>
<dbReference type="EMBL" id="PNGC01000001">
    <property type="protein sequence ID" value="PMB90465.1"/>
    <property type="molecule type" value="Genomic_DNA"/>
</dbReference>
<name>A0ABX4UQC4_9ACTO</name>
<proteinExistence type="predicted"/>
<dbReference type="NCBIfam" id="TIGR02548">
    <property type="entry name" value="casB_cse2"/>
    <property type="match status" value="1"/>
</dbReference>
<reference evidence="1 2" key="1">
    <citation type="submission" date="2017-09" db="EMBL/GenBank/DDBJ databases">
        <title>Bacterial strain isolated from the female urinary microbiota.</title>
        <authorList>
            <person name="Thomas-White K."/>
            <person name="Kumar N."/>
            <person name="Forster S."/>
            <person name="Putonti C."/>
            <person name="Lawley T."/>
            <person name="Wolfe A.J."/>
        </authorList>
    </citation>
    <scope>NUCLEOTIDE SEQUENCE [LARGE SCALE GENOMIC DNA]</scope>
    <source>
        <strain evidence="1 2">UMB0744</strain>
    </source>
</reference>
<dbReference type="RefSeq" id="WP_102183944.1">
    <property type="nucleotide sequence ID" value="NZ_PNGC01000001.1"/>
</dbReference>
<comment type="caution">
    <text evidence="1">The sequence shown here is derived from an EMBL/GenBank/DDBJ whole genome shotgun (WGS) entry which is preliminary data.</text>
</comment>
<dbReference type="CDD" id="cd09731">
    <property type="entry name" value="Cse2_I-E"/>
    <property type="match status" value="1"/>
</dbReference>
<dbReference type="Pfam" id="PF09485">
    <property type="entry name" value="CRISPR_Cse2"/>
    <property type="match status" value="1"/>
</dbReference>
<keyword evidence="2" id="KW-1185">Reference proteome</keyword>
<evidence type="ECO:0000313" key="2">
    <source>
        <dbReference type="Proteomes" id="UP000243201"/>
    </source>
</evidence>
<organism evidence="1 2">
    <name type="scientific">Varibaculum cambriense</name>
    <dbReference type="NCBI Taxonomy" id="184870"/>
    <lineage>
        <taxon>Bacteria</taxon>
        <taxon>Bacillati</taxon>
        <taxon>Actinomycetota</taxon>
        <taxon>Actinomycetes</taxon>
        <taxon>Actinomycetales</taxon>
        <taxon>Actinomycetaceae</taxon>
        <taxon>Varibaculum</taxon>
    </lineage>
</organism>